<dbReference type="GO" id="GO:0016627">
    <property type="term" value="F:oxidoreductase activity, acting on the CH-CH group of donors"/>
    <property type="evidence" value="ECO:0007669"/>
    <property type="project" value="TreeGrafter"/>
</dbReference>
<evidence type="ECO:0000256" key="1">
    <source>
        <dbReference type="ARBA" id="ARBA00023002"/>
    </source>
</evidence>
<dbReference type="InterPro" id="IPR019967">
    <property type="entry name" value="F420-dep_enz_PPOX_Rv0121"/>
</dbReference>
<dbReference type="InterPro" id="IPR011576">
    <property type="entry name" value="Pyridox_Oxase_N"/>
</dbReference>
<sequence>MPELDAEQARRRLAGAPVVRLATADERGRPHLVVATFALERAADGDLIHMAVDHKPKRTRNLKRLRNIAVNPWVSVLADHYEDNWSRLWWVRADGRARVSDDPRELHAAAHLLAQRYPQYRHRPPQGPAIVVTVHHWVGWIYSAEDDISSTS</sequence>
<dbReference type="eggNOG" id="COG3576">
    <property type="taxonomic scope" value="Bacteria"/>
</dbReference>
<dbReference type="Pfam" id="PF01243">
    <property type="entry name" value="PNPOx_N"/>
    <property type="match status" value="1"/>
</dbReference>
<dbReference type="NCBIfam" id="TIGR03668">
    <property type="entry name" value="Rv0121_F420"/>
    <property type="match status" value="1"/>
</dbReference>
<dbReference type="InterPro" id="IPR052019">
    <property type="entry name" value="F420H2_bilvrd_red/Heme_oxyg"/>
</dbReference>
<name>D1A1M8_THECD</name>
<proteinExistence type="predicted"/>
<dbReference type="GO" id="GO:0070967">
    <property type="term" value="F:coenzyme F420 binding"/>
    <property type="evidence" value="ECO:0007669"/>
    <property type="project" value="TreeGrafter"/>
</dbReference>
<accession>D1A1M8</accession>
<dbReference type="RefSeq" id="WP_012852500.1">
    <property type="nucleotide sequence ID" value="NC_013510.1"/>
</dbReference>
<evidence type="ECO:0000313" key="4">
    <source>
        <dbReference type="Proteomes" id="UP000001918"/>
    </source>
</evidence>
<evidence type="ECO:0000313" key="3">
    <source>
        <dbReference type="EMBL" id="ACY97716.1"/>
    </source>
</evidence>
<dbReference type="GO" id="GO:0005829">
    <property type="term" value="C:cytosol"/>
    <property type="evidence" value="ECO:0007669"/>
    <property type="project" value="TreeGrafter"/>
</dbReference>
<keyword evidence="1" id="KW-0560">Oxidoreductase</keyword>
<feature type="domain" description="Pyridoxamine 5'-phosphate oxidase N-terminal" evidence="2">
    <location>
        <begin position="7"/>
        <end position="138"/>
    </location>
</feature>
<dbReference type="AlphaFoldDB" id="D1A1M8"/>
<organism evidence="3 4">
    <name type="scientific">Thermomonospora curvata (strain ATCC 19995 / DSM 43183 / JCM 3096 / KCTC 9072 / NBRC 15933 / NCIMB 10081 / Henssen B9)</name>
    <dbReference type="NCBI Taxonomy" id="471852"/>
    <lineage>
        <taxon>Bacteria</taxon>
        <taxon>Bacillati</taxon>
        <taxon>Actinomycetota</taxon>
        <taxon>Actinomycetes</taxon>
        <taxon>Streptosporangiales</taxon>
        <taxon>Thermomonosporaceae</taxon>
        <taxon>Thermomonospora</taxon>
    </lineage>
</organism>
<dbReference type="OrthoDB" id="9812086at2"/>
<dbReference type="Gene3D" id="2.30.110.10">
    <property type="entry name" value="Electron Transport, Fmn-binding Protein, Chain A"/>
    <property type="match status" value="1"/>
</dbReference>
<dbReference type="HOGENOM" id="CLU_115786_0_0_11"/>
<dbReference type="Proteomes" id="UP000001918">
    <property type="component" value="Chromosome"/>
</dbReference>
<evidence type="ECO:0000259" key="2">
    <source>
        <dbReference type="Pfam" id="PF01243"/>
    </source>
</evidence>
<protein>
    <submittedName>
        <fullName evidence="3">Pyridoxamine 5'-phosphate oxidase-related FMN-binding protein</fullName>
    </submittedName>
</protein>
<dbReference type="PANTHER" id="PTHR35176">
    <property type="entry name" value="HEME OXYGENASE HI_0854-RELATED"/>
    <property type="match status" value="1"/>
</dbReference>
<dbReference type="KEGG" id="tcu:Tcur_2150"/>
<dbReference type="PANTHER" id="PTHR35176:SF2">
    <property type="entry name" value="F420H(2)-DEPENDENT REDUCTASE RV1155"/>
    <property type="match status" value="1"/>
</dbReference>
<dbReference type="SUPFAM" id="SSF50475">
    <property type="entry name" value="FMN-binding split barrel"/>
    <property type="match status" value="1"/>
</dbReference>
<reference evidence="3 4" key="1">
    <citation type="journal article" date="2011" name="Stand. Genomic Sci.">
        <title>Complete genome sequence of Thermomonospora curvata type strain (B9).</title>
        <authorList>
            <person name="Chertkov O."/>
            <person name="Sikorski J."/>
            <person name="Nolan M."/>
            <person name="Lapidus A."/>
            <person name="Lucas S."/>
            <person name="Del Rio T.G."/>
            <person name="Tice H."/>
            <person name="Cheng J.F."/>
            <person name="Goodwin L."/>
            <person name="Pitluck S."/>
            <person name="Liolios K."/>
            <person name="Ivanova N."/>
            <person name="Mavromatis K."/>
            <person name="Mikhailova N."/>
            <person name="Ovchinnikova G."/>
            <person name="Pati A."/>
            <person name="Chen A."/>
            <person name="Palaniappan K."/>
            <person name="Djao O.D."/>
            <person name="Land M."/>
            <person name="Hauser L."/>
            <person name="Chang Y.J."/>
            <person name="Jeffries C.D."/>
            <person name="Brettin T."/>
            <person name="Han C."/>
            <person name="Detter J.C."/>
            <person name="Rohde M."/>
            <person name="Goker M."/>
            <person name="Woyke T."/>
            <person name="Bristow J."/>
            <person name="Eisen J.A."/>
            <person name="Markowitz V."/>
            <person name="Hugenholtz P."/>
            <person name="Klenk H.P."/>
            <person name="Kyrpides N.C."/>
        </authorList>
    </citation>
    <scope>NUCLEOTIDE SEQUENCE [LARGE SCALE GENOMIC DNA]</scope>
    <source>
        <strain evidence="4">ATCC 19995 / DSM 43183 / JCM 3096 / KCTC 9072 / NBRC 15933 / NCIMB 10081 / Henssen B9</strain>
    </source>
</reference>
<gene>
    <name evidence="3" type="ordered locus">Tcur_2150</name>
</gene>
<dbReference type="EMBL" id="CP001738">
    <property type="protein sequence ID" value="ACY97716.1"/>
    <property type="molecule type" value="Genomic_DNA"/>
</dbReference>
<dbReference type="InterPro" id="IPR012349">
    <property type="entry name" value="Split_barrel_FMN-bd"/>
</dbReference>
<dbReference type="STRING" id="471852.Tcur_2150"/>
<keyword evidence="4" id="KW-1185">Reference proteome</keyword>